<keyword evidence="1" id="KW-0472">Membrane</keyword>
<dbReference type="EMBL" id="JAUSVO010000001">
    <property type="protein sequence ID" value="MDQ0436275.1"/>
    <property type="molecule type" value="Genomic_DNA"/>
</dbReference>
<proteinExistence type="predicted"/>
<keyword evidence="1" id="KW-1133">Transmembrane helix</keyword>
<feature type="signal peptide" evidence="2">
    <location>
        <begin position="1"/>
        <end position="23"/>
    </location>
</feature>
<feature type="transmembrane region" description="Helical" evidence="1">
    <location>
        <begin position="54"/>
        <end position="79"/>
    </location>
</feature>
<reference evidence="3 4" key="1">
    <citation type="submission" date="2023-07" db="EMBL/GenBank/DDBJ databases">
        <title>Genomic Encyclopedia of Type Strains, Phase IV (KMG-IV): sequencing the most valuable type-strain genomes for metagenomic binning, comparative biology and taxonomic classification.</title>
        <authorList>
            <person name="Goeker M."/>
        </authorList>
    </citation>
    <scope>NUCLEOTIDE SEQUENCE [LARGE SCALE GENOMIC DNA]</scope>
    <source>
        <strain evidence="3 4">B6-8</strain>
    </source>
</reference>
<dbReference type="RefSeq" id="WP_266347200.1">
    <property type="nucleotide sequence ID" value="NZ_JAPKNG010000001.1"/>
</dbReference>
<comment type="caution">
    <text evidence="3">The sequence shown here is derived from an EMBL/GenBank/DDBJ whole genome shotgun (WGS) entry which is preliminary data.</text>
</comment>
<protein>
    <recommendedName>
        <fullName evidence="5">DUF1772 domain-containing protein</fullName>
    </recommendedName>
</protein>
<organism evidence="3 4">
    <name type="scientific">Kaistia dalseonensis</name>
    <dbReference type="NCBI Taxonomy" id="410840"/>
    <lineage>
        <taxon>Bacteria</taxon>
        <taxon>Pseudomonadati</taxon>
        <taxon>Pseudomonadota</taxon>
        <taxon>Alphaproteobacteria</taxon>
        <taxon>Hyphomicrobiales</taxon>
        <taxon>Kaistiaceae</taxon>
        <taxon>Kaistia</taxon>
    </lineage>
</organism>
<evidence type="ECO:0000313" key="3">
    <source>
        <dbReference type="EMBL" id="MDQ0436275.1"/>
    </source>
</evidence>
<evidence type="ECO:0000256" key="2">
    <source>
        <dbReference type="SAM" id="SignalP"/>
    </source>
</evidence>
<evidence type="ECO:0000313" key="4">
    <source>
        <dbReference type="Proteomes" id="UP001241603"/>
    </source>
</evidence>
<keyword evidence="4" id="KW-1185">Reference proteome</keyword>
<keyword evidence="2" id="KW-0732">Signal</keyword>
<name>A0ABU0H1U5_9HYPH</name>
<keyword evidence="1" id="KW-0812">Transmembrane</keyword>
<evidence type="ECO:0000256" key="1">
    <source>
        <dbReference type="SAM" id="Phobius"/>
    </source>
</evidence>
<dbReference type="Proteomes" id="UP001241603">
    <property type="component" value="Unassembled WGS sequence"/>
</dbReference>
<evidence type="ECO:0008006" key="5">
    <source>
        <dbReference type="Google" id="ProtNLM"/>
    </source>
</evidence>
<gene>
    <name evidence="3" type="ORF">QO014_000645</name>
</gene>
<accession>A0ABU0H1U5</accession>
<sequence length="80" mass="8252">MLMSIFHAFAALALAGAICAVVAGTAAEHFRRAEMSQAAETGPRTDIAAHRHEFAMGYGVICVRASAVFAVIAGAAYLVA</sequence>
<feature type="chain" id="PRO_5045488148" description="DUF1772 domain-containing protein" evidence="2">
    <location>
        <begin position="24"/>
        <end position="80"/>
    </location>
</feature>